<proteinExistence type="predicted"/>
<dbReference type="AlphaFoldDB" id="A0AA41SP71"/>
<accession>A0AA41SP71</accession>
<comment type="caution">
    <text evidence="2">The sequence shown here is derived from an EMBL/GenBank/DDBJ whole genome shotgun (WGS) entry which is preliminary data.</text>
</comment>
<sequence length="441" mass="50900">MEKKNPPKGYLLNTYELFGKVNASNSPSPLHLLDDPQKLDCGKDVLHAQHSHFQHVQLHSKVDLLSLEVNHIKKEVSPSELLAQFQQLLEYQLTATELKQIMDQSLSGGDLACCLLVQHFPELFSNVDFSHGCSACGFLAKQKLESLHLQLICNYVEVYYPSQCTQHINDEQEGLGLEGGSEGETPRDDCYDSSSLPDDLSMVKVEDSFEGKRLGRRFKIWLVPIDFDKLEIPQPDFKLFTHENLHKQYNCSGLLDKKQLDPAHIKLIHRYVQLLYPGTQKDCVWTLEFVGKMDVHCRHRDTERRHSYQQQCKIHVPGPKCRDLSSYAINPERFQEEFEGPSLPPERSSKYFCKIPLDELVVPSSDFPVASLYLLLDKENLQLQCNHSGTCNKKQLDPMQLHLTRHYVEAMYPMEKMEEVWHYECFPSINEQCLLPQQEKV</sequence>
<keyword evidence="3" id="KW-1185">Reference proteome</keyword>
<dbReference type="GO" id="GO:0000792">
    <property type="term" value="C:heterochromatin"/>
    <property type="evidence" value="ECO:0007669"/>
    <property type="project" value="InterPro"/>
</dbReference>
<dbReference type="GO" id="GO:0000122">
    <property type="term" value="P:negative regulation of transcription by RNA polymerase II"/>
    <property type="evidence" value="ECO:0007669"/>
    <property type="project" value="TreeGrafter"/>
</dbReference>
<evidence type="ECO:0000313" key="3">
    <source>
        <dbReference type="Proteomes" id="UP001166674"/>
    </source>
</evidence>
<dbReference type="PANTHER" id="PTHR28665">
    <property type="entry name" value="BEN DOMAIN-CONTAINING PROTEIN 3"/>
    <property type="match status" value="1"/>
</dbReference>
<dbReference type="Pfam" id="PF10523">
    <property type="entry name" value="BEN"/>
    <property type="match status" value="3"/>
</dbReference>
<dbReference type="GO" id="GO:0000183">
    <property type="term" value="P:rDNA heterochromatin formation"/>
    <property type="evidence" value="ECO:0007669"/>
    <property type="project" value="InterPro"/>
</dbReference>
<organism evidence="2 3">
    <name type="scientific">Sciurus carolinensis</name>
    <name type="common">Eastern gray squirrel</name>
    <dbReference type="NCBI Taxonomy" id="30640"/>
    <lineage>
        <taxon>Eukaryota</taxon>
        <taxon>Metazoa</taxon>
        <taxon>Chordata</taxon>
        <taxon>Craniata</taxon>
        <taxon>Vertebrata</taxon>
        <taxon>Euteleostomi</taxon>
        <taxon>Mammalia</taxon>
        <taxon>Eutheria</taxon>
        <taxon>Euarchontoglires</taxon>
        <taxon>Glires</taxon>
        <taxon>Rodentia</taxon>
        <taxon>Sciuromorpha</taxon>
        <taxon>Sciuridae</taxon>
        <taxon>Sciurinae</taxon>
        <taxon>Sciurini</taxon>
        <taxon>Sciurus</taxon>
    </lineage>
</organism>
<dbReference type="PROSITE" id="PS51457">
    <property type="entry name" value="BEN"/>
    <property type="match status" value="1"/>
</dbReference>
<evidence type="ECO:0000313" key="2">
    <source>
        <dbReference type="EMBL" id="MBZ3870943.1"/>
    </source>
</evidence>
<dbReference type="InterPro" id="IPR018379">
    <property type="entry name" value="BEN_domain"/>
</dbReference>
<dbReference type="SMART" id="SM01025">
    <property type="entry name" value="BEN"/>
    <property type="match status" value="2"/>
</dbReference>
<dbReference type="InterPro" id="IPR033583">
    <property type="entry name" value="BEND3"/>
</dbReference>
<feature type="domain" description="BEN" evidence="1">
    <location>
        <begin position="87"/>
        <end position="182"/>
    </location>
</feature>
<dbReference type="PANTHER" id="PTHR28665:SF1">
    <property type="entry name" value="BEN DOMAIN-CONTAINING PROTEIN 3"/>
    <property type="match status" value="1"/>
</dbReference>
<dbReference type="GO" id="GO:0000182">
    <property type="term" value="F:rDNA binding"/>
    <property type="evidence" value="ECO:0007669"/>
    <property type="project" value="TreeGrafter"/>
</dbReference>
<reference evidence="2" key="1">
    <citation type="submission" date="2020-03" db="EMBL/GenBank/DDBJ databases">
        <title>Studies in the Genomics of Life Span.</title>
        <authorList>
            <person name="Glass D."/>
        </authorList>
    </citation>
    <scope>NUCLEOTIDE SEQUENCE</scope>
    <source>
        <strain evidence="2">SUZIE</strain>
        <tissue evidence="2">Muscle</tissue>
    </source>
</reference>
<protein>
    <submittedName>
        <fullName evidence="2">BEN domain-containing protein 3</fullName>
    </submittedName>
</protein>
<gene>
    <name evidence="2" type="ORF">SUZIE_110465</name>
</gene>
<name>A0AA41SP71_SCICA</name>
<evidence type="ECO:0000259" key="1">
    <source>
        <dbReference type="PROSITE" id="PS51457"/>
    </source>
</evidence>
<dbReference type="Proteomes" id="UP001166674">
    <property type="component" value="Unassembled WGS sequence"/>
</dbReference>
<dbReference type="EMBL" id="JAATJV010157585">
    <property type="protein sequence ID" value="MBZ3870943.1"/>
    <property type="molecule type" value="Genomic_DNA"/>
</dbReference>